<accession>A0A345BYQ3</accession>
<dbReference type="GO" id="GO:0005829">
    <property type="term" value="C:cytosol"/>
    <property type="evidence" value="ECO:0007669"/>
    <property type="project" value="TreeGrafter"/>
</dbReference>
<dbReference type="PANTHER" id="PTHR10204:SF34">
    <property type="entry name" value="NAD(P)H DEHYDROGENASE [QUINONE] 1 ISOFORM 1"/>
    <property type="match status" value="1"/>
</dbReference>
<gene>
    <name evidence="4" type="ORF">DT065_08640</name>
</gene>
<dbReference type="Pfam" id="PF02525">
    <property type="entry name" value="Flavodoxin_2"/>
    <property type="match status" value="1"/>
</dbReference>
<evidence type="ECO:0000313" key="4">
    <source>
        <dbReference type="EMBL" id="AXF56084.1"/>
    </source>
</evidence>
<dbReference type="GO" id="GO:0003955">
    <property type="term" value="F:NAD(P)H dehydrogenase (quinone) activity"/>
    <property type="evidence" value="ECO:0007669"/>
    <property type="project" value="TreeGrafter"/>
</dbReference>
<evidence type="ECO:0000313" key="5">
    <source>
        <dbReference type="Proteomes" id="UP000252100"/>
    </source>
</evidence>
<name>A0A345BYQ3_9BACI</name>
<dbReference type="InterPro" id="IPR003680">
    <property type="entry name" value="Flavodoxin_fold"/>
</dbReference>
<dbReference type="InterPro" id="IPR029039">
    <property type="entry name" value="Flavoprotein-like_sf"/>
</dbReference>
<keyword evidence="2" id="KW-0560">Oxidoreductase</keyword>
<dbReference type="EMBL" id="CP031092">
    <property type="protein sequence ID" value="AXF56084.1"/>
    <property type="molecule type" value="Genomic_DNA"/>
</dbReference>
<dbReference type="InterPro" id="IPR051545">
    <property type="entry name" value="NAD(P)H_dehydrogenase_qn"/>
</dbReference>
<evidence type="ECO:0000256" key="2">
    <source>
        <dbReference type="ARBA" id="ARBA00023002"/>
    </source>
</evidence>
<feature type="domain" description="Flavodoxin-like fold" evidence="3">
    <location>
        <begin position="17"/>
        <end position="132"/>
    </location>
</feature>
<dbReference type="SUPFAM" id="SSF52218">
    <property type="entry name" value="Flavoproteins"/>
    <property type="match status" value="1"/>
</dbReference>
<evidence type="ECO:0000256" key="1">
    <source>
        <dbReference type="ARBA" id="ARBA00006252"/>
    </source>
</evidence>
<sequence>MSLTLRTQIKFTLVVMQEIVKVKESHALIFIFPIWWYSLPAIMKGYIDRIFNFGIAYGGNAGPVVDKIRWIGLSGHPKHKYDKRGYNKMMEHHLNVGISNYIDVQDTHVHLLYNTLGEFEDDDILPEDHQKALLEEAENIGASL</sequence>
<reference evidence="4 5" key="1">
    <citation type="journal article" date="2018" name="J. Microbiol.">
        <title>Salicibibacter kimchii gen. nov., sp. nov., a moderately halophilic and alkalitolerant bacterium in the family Bacillaceae, isolated from kimchi.</title>
        <authorList>
            <person name="Jang J.Y."/>
            <person name="Oh Y.J."/>
            <person name="Lim S.K."/>
            <person name="Park H.K."/>
            <person name="Lee C."/>
            <person name="Kim J.Y."/>
            <person name="Lee M.A."/>
            <person name="Choi H.J."/>
        </authorList>
    </citation>
    <scope>NUCLEOTIDE SEQUENCE [LARGE SCALE GENOMIC DNA]</scope>
    <source>
        <strain evidence="4 5">NKC1-1</strain>
    </source>
</reference>
<proteinExistence type="inferred from homology"/>
<organism evidence="4 5">
    <name type="scientific">Salicibibacter kimchii</name>
    <dbReference type="NCBI Taxonomy" id="2099786"/>
    <lineage>
        <taxon>Bacteria</taxon>
        <taxon>Bacillati</taxon>
        <taxon>Bacillota</taxon>
        <taxon>Bacilli</taxon>
        <taxon>Bacillales</taxon>
        <taxon>Bacillaceae</taxon>
        <taxon>Salicibibacter</taxon>
    </lineage>
</organism>
<protein>
    <recommendedName>
        <fullName evidence="3">Flavodoxin-like fold domain-containing protein</fullName>
    </recommendedName>
</protein>
<dbReference type="Proteomes" id="UP000252100">
    <property type="component" value="Chromosome"/>
</dbReference>
<evidence type="ECO:0000259" key="3">
    <source>
        <dbReference type="Pfam" id="PF02525"/>
    </source>
</evidence>
<dbReference type="AlphaFoldDB" id="A0A345BYQ3"/>
<dbReference type="KEGG" id="rue:DT065_08640"/>
<dbReference type="PANTHER" id="PTHR10204">
    <property type="entry name" value="NAD P H OXIDOREDUCTASE-RELATED"/>
    <property type="match status" value="1"/>
</dbReference>
<dbReference type="Gene3D" id="3.40.50.360">
    <property type="match status" value="1"/>
</dbReference>
<keyword evidence="5" id="KW-1185">Reference proteome</keyword>
<comment type="similarity">
    <text evidence="1">Belongs to the NAD(P)H dehydrogenase (quinone) family.</text>
</comment>